<dbReference type="Proteomes" id="UP000319746">
    <property type="component" value="Unassembled WGS sequence"/>
</dbReference>
<evidence type="ECO:0000256" key="2">
    <source>
        <dbReference type="SAM" id="Phobius"/>
    </source>
</evidence>
<sequence length="295" mass="32567">MTTNGAPRVTTKTRMSSLLDLLATMFRLVPKQLSDNLTLLSGQLKSKGIRGGLGVGVALLGLLFGAITFISLVVALIGAFMSEGPLWQTALWVALGALVVMLILLVVGLLIVRSTFPLVSPEIVRGIKHDLGYVLKGNAFDPVEFDRLEAERRQQKLVEKQRRKELAKRAQKEQKKAVRRGEAADSLPQTEPTDAQLRHRMELRRRHLGDLRSGVDEKTDLRAQFNTFTRHASGKVSQEHAEHATSPLAPYNSAARAGEKVNEGVGYVKDRWQPLTVLGASVTTAAVLLRKLRRR</sequence>
<keyword evidence="4" id="KW-1185">Reference proteome</keyword>
<dbReference type="OrthoDB" id="4943943at2"/>
<keyword evidence="2" id="KW-0472">Membrane</keyword>
<dbReference type="Pfam" id="PF07332">
    <property type="entry name" value="Phage_holin_3_6"/>
    <property type="match status" value="1"/>
</dbReference>
<dbReference type="InterPro" id="IPR009937">
    <property type="entry name" value="Phage_holin_3_6"/>
</dbReference>
<dbReference type="RefSeq" id="WP_141866613.1">
    <property type="nucleotide sequence ID" value="NZ_BAABAN010000005.1"/>
</dbReference>
<keyword evidence="2" id="KW-0812">Transmembrane</keyword>
<evidence type="ECO:0000256" key="1">
    <source>
        <dbReference type="SAM" id="MobiDB-lite"/>
    </source>
</evidence>
<feature type="region of interest" description="Disordered" evidence="1">
    <location>
        <begin position="168"/>
        <end position="196"/>
    </location>
</feature>
<proteinExistence type="predicted"/>
<dbReference type="EMBL" id="VFOU01000003">
    <property type="protein sequence ID" value="TQL71180.1"/>
    <property type="molecule type" value="Genomic_DNA"/>
</dbReference>
<feature type="compositionally biased region" description="Basic and acidic residues" evidence="1">
    <location>
        <begin position="168"/>
        <end position="183"/>
    </location>
</feature>
<accession>A0A543AF44</accession>
<reference evidence="3 4" key="1">
    <citation type="submission" date="2019-06" db="EMBL/GenBank/DDBJ databases">
        <title>Sequencing the genomes of 1000 actinobacteria strains.</title>
        <authorList>
            <person name="Klenk H.-P."/>
        </authorList>
    </citation>
    <scope>NUCLEOTIDE SEQUENCE [LARGE SCALE GENOMIC DNA]</scope>
    <source>
        <strain evidence="3 4">DSM 24083</strain>
    </source>
</reference>
<gene>
    <name evidence="3" type="ORF">FB556_1648</name>
</gene>
<feature type="transmembrane region" description="Helical" evidence="2">
    <location>
        <begin position="90"/>
        <end position="112"/>
    </location>
</feature>
<evidence type="ECO:0000313" key="3">
    <source>
        <dbReference type="EMBL" id="TQL71180.1"/>
    </source>
</evidence>
<protein>
    <submittedName>
        <fullName evidence="3">Putative superfamily III holin-X</fullName>
    </submittedName>
</protein>
<organism evidence="3 4">
    <name type="scientific">Enteractinococcus coprophilus</name>
    <dbReference type="NCBI Taxonomy" id="1027633"/>
    <lineage>
        <taxon>Bacteria</taxon>
        <taxon>Bacillati</taxon>
        <taxon>Actinomycetota</taxon>
        <taxon>Actinomycetes</taxon>
        <taxon>Micrococcales</taxon>
        <taxon>Micrococcaceae</taxon>
    </lineage>
</organism>
<feature type="transmembrane region" description="Helical" evidence="2">
    <location>
        <begin position="53"/>
        <end position="78"/>
    </location>
</feature>
<name>A0A543AF44_9MICC</name>
<dbReference type="AlphaFoldDB" id="A0A543AF44"/>
<evidence type="ECO:0000313" key="4">
    <source>
        <dbReference type="Proteomes" id="UP000319746"/>
    </source>
</evidence>
<comment type="caution">
    <text evidence="3">The sequence shown here is derived from an EMBL/GenBank/DDBJ whole genome shotgun (WGS) entry which is preliminary data.</text>
</comment>
<keyword evidence="2" id="KW-1133">Transmembrane helix</keyword>